<evidence type="ECO:0000313" key="1">
    <source>
        <dbReference type="EMBL" id="UUC44563.1"/>
    </source>
</evidence>
<name>A0ABY5INZ9_9FLAO</name>
<proteinExistence type="predicted"/>
<dbReference type="RefSeq" id="WP_256550241.1">
    <property type="nucleotide sequence ID" value="NZ_CP101751.1"/>
</dbReference>
<organism evidence="1 2">
    <name type="scientific">Flavobacterium cerinum</name>
    <dbReference type="NCBI Taxonomy" id="2502784"/>
    <lineage>
        <taxon>Bacteria</taxon>
        <taxon>Pseudomonadati</taxon>
        <taxon>Bacteroidota</taxon>
        <taxon>Flavobacteriia</taxon>
        <taxon>Flavobacteriales</taxon>
        <taxon>Flavobacteriaceae</taxon>
        <taxon>Flavobacterium</taxon>
    </lineage>
</organism>
<dbReference type="Proteomes" id="UP001059844">
    <property type="component" value="Chromosome"/>
</dbReference>
<accession>A0ABY5INZ9</accession>
<gene>
    <name evidence="1" type="ORF">NOX80_13085</name>
</gene>
<reference evidence="1" key="1">
    <citation type="submission" date="2022-07" db="EMBL/GenBank/DDBJ databases">
        <title>Isolation, identification, and degradation of a PFOSA degrading strain from sewage treatment plant.</title>
        <authorList>
            <person name="Zhang L."/>
            <person name="Huo Y."/>
        </authorList>
    </citation>
    <scope>NUCLEOTIDE SEQUENCE</scope>
    <source>
        <strain evidence="1">C1</strain>
    </source>
</reference>
<keyword evidence="2" id="KW-1185">Reference proteome</keyword>
<sequence length="301" mass="35497">MGVDYAIRMYIREENLGNSLRWLFQNTCNDCNPLSVSVDDSIIKLNGSGFKLNQSYLTHNAENDQKIVVNDDFRALYYTTNLRFDLEPKLIEYYFDTVYHENGLETFNEQFTSLYDGNGKIVIGNFMASIHKLPDLPVIEFDFLAVTSGISRILEESIAARKWIHEFSEASEAIMSYIDMEYRGSKIVYYKGNKMEVTLKDCFETNDSMYTIQNLITDYFHLEKRLDLNNDKKYSVLPEKMNIIEDAKYTVSIHIDKWYLTIEYGYNVQMELNENQVTRVKREGKKYMDDFVNDWFNNRKN</sequence>
<evidence type="ECO:0000313" key="2">
    <source>
        <dbReference type="Proteomes" id="UP001059844"/>
    </source>
</evidence>
<protein>
    <submittedName>
        <fullName evidence="1">Uncharacterized protein</fullName>
    </submittedName>
</protein>
<dbReference type="EMBL" id="CP101751">
    <property type="protein sequence ID" value="UUC44563.1"/>
    <property type="molecule type" value="Genomic_DNA"/>
</dbReference>